<dbReference type="SUPFAM" id="SSF55347">
    <property type="entry name" value="Glyceraldehyde-3-phosphate dehydrogenase-like, C-terminal domain"/>
    <property type="match status" value="1"/>
</dbReference>
<protein>
    <submittedName>
        <fullName evidence="4">Inositol 2-dehydrogenase</fullName>
        <ecNumber evidence="4">1.1.1.18</ecNumber>
    </submittedName>
</protein>
<dbReference type="PANTHER" id="PTHR43818:SF11">
    <property type="entry name" value="BCDNA.GH03377"/>
    <property type="match status" value="1"/>
</dbReference>
<dbReference type="Gene3D" id="3.40.50.720">
    <property type="entry name" value="NAD(P)-binding Rossmann-like Domain"/>
    <property type="match status" value="1"/>
</dbReference>
<dbReference type="PROSITE" id="PS51318">
    <property type="entry name" value="TAT"/>
    <property type="match status" value="1"/>
</dbReference>
<dbReference type="EC" id="1.1.1.18" evidence="4"/>
<dbReference type="Gene3D" id="3.30.360.10">
    <property type="entry name" value="Dihydrodipicolinate Reductase, domain 2"/>
    <property type="match status" value="1"/>
</dbReference>
<dbReference type="EMBL" id="CP015136">
    <property type="protein sequence ID" value="AMY08700.1"/>
    <property type="molecule type" value="Genomic_DNA"/>
</dbReference>
<sequence>MQPTRRTFLTAASGVTLGTRLAAASTQGANDRIRIGVIGTGGRARGLMSRLKELRGVEMTTICDVYETSLERATEHAPAATRVKDYRRILDDPSIDAVLIGAPDHWHRTMTIDAVKAGKDVYVEKPISRTIEEGEAMMQAVQASKQVVQTGTQQRSWDHFKLGKELIDSGRLGQTTFVHTYWYQQPGAASTAKVDTAHLDWKAWLGPAPDRPFDVERLLQWRHFWDYGGGGFTDLLTHWIDVVHWYLDVEAPRAAIATGANHIRKSWDAPDTSNAWLEFPKDFSTTYVGSFNNRTDDGGLEFRGSEATMKIDRQRLAVYRRDAPNVAGTHAPEPEIYVRSGADGTIAHLQNWVDCMRSRKTPNSDIRTGHIAARTSHLANIALREKRRVTWDGTAAR</sequence>
<dbReference type="OrthoDB" id="127850at2"/>
<reference evidence="5" key="2">
    <citation type="submission" date="2016-04" db="EMBL/GenBank/DDBJ databases">
        <title>First Complete Genome Sequence of a Subdivision 6 Acidobacterium.</title>
        <authorList>
            <person name="Huang S."/>
            <person name="Vieira S."/>
            <person name="Bunk B."/>
            <person name="Riedel T."/>
            <person name="Sproeer C."/>
            <person name="Overmann J."/>
        </authorList>
    </citation>
    <scope>NUCLEOTIDE SEQUENCE [LARGE SCALE GENOMIC DNA]</scope>
    <source>
        <strain evidence="5">DSM 100886 HEG_-6_39</strain>
    </source>
</reference>
<accession>A0A143PKC6</accession>
<dbReference type="InterPro" id="IPR006311">
    <property type="entry name" value="TAT_signal"/>
</dbReference>
<dbReference type="Proteomes" id="UP000076079">
    <property type="component" value="Chromosome"/>
</dbReference>
<dbReference type="InterPro" id="IPR050463">
    <property type="entry name" value="Gfo/Idh/MocA_oxidrdct_glycsds"/>
</dbReference>
<dbReference type="SUPFAM" id="SSF51735">
    <property type="entry name" value="NAD(P)-binding Rossmann-fold domains"/>
    <property type="match status" value="1"/>
</dbReference>
<dbReference type="STRING" id="1855912.LuPra_01904"/>
<dbReference type="InterPro" id="IPR036291">
    <property type="entry name" value="NAD(P)-bd_dom_sf"/>
</dbReference>
<evidence type="ECO:0000259" key="3">
    <source>
        <dbReference type="Pfam" id="PF22725"/>
    </source>
</evidence>
<dbReference type="PANTHER" id="PTHR43818">
    <property type="entry name" value="BCDNA.GH03377"/>
    <property type="match status" value="1"/>
</dbReference>
<dbReference type="GO" id="GO:0000166">
    <property type="term" value="F:nucleotide binding"/>
    <property type="evidence" value="ECO:0007669"/>
    <property type="project" value="InterPro"/>
</dbReference>
<keyword evidence="1 4" id="KW-0560">Oxidoreductase</keyword>
<dbReference type="InterPro" id="IPR055170">
    <property type="entry name" value="GFO_IDH_MocA-like_dom"/>
</dbReference>
<dbReference type="InterPro" id="IPR000683">
    <property type="entry name" value="Gfo/Idh/MocA-like_OxRdtase_N"/>
</dbReference>
<dbReference type="KEGG" id="abac:LuPra_01904"/>
<feature type="domain" description="Gfo/Idh/MocA-like oxidoreductase N-terminal" evidence="2">
    <location>
        <begin position="33"/>
        <end position="151"/>
    </location>
</feature>
<dbReference type="Pfam" id="PF01408">
    <property type="entry name" value="GFO_IDH_MocA"/>
    <property type="match status" value="1"/>
</dbReference>
<evidence type="ECO:0000259" key="2">
    <source>
        <dbReference type="Pfam" id="PF01408"/>
    </source>
</evidence>
<dbReference type="RefSeq" id="WP_110170518.1">
    <property type="nucleotide sequence ID" value="NZ_CP015136.1"/>
</dbReference>
<keyword evidence="5" id="KW-1185">Reference proteome</keyword>
<gene>
    <name evidence="4" type="primary">iolG_6</name>
    <name evidence="4" type="ORF">LuPra_01904</name>
</gene>
<dbReference type="AlphaFoldDB" id="A0A143PKC6"/>
<organism evidence="4 5">
    <name type="scientific">Luteitalea pratensis</name>
    <dbReference type="NCBI Taxonomy" id="1855912"/>
    <lineage>
        <taxon>Bacteria</taxon>
        <taxon>Pseudomonadati</taxon>
        <taxon>Acidobacteriota</taxon>
        <taxon>Vicinamibacteria</taxon>
        <taxon>Vicinamibacterales</taxon>
        <taxon>Vicinamibacteraceae</taxon>
        <taxon>Luteitalea</taxon>
    </lineage>
</organism>
<reference evidence="4 5" key="1">
    <citation type="journal article" date="2016" name="Genome Announc.">
        <title>First Complete Genome Sequence of a Subdivision 6 Acidobacterium Strain.</title>
        <authorList>
            <person name="Huang S."/>
            <person name="Vieira S."/>
            <person name="Bunk B."/>
            <person name="Riedel T."/>
            <person name="Sproer C."/>
            <person name="Overmann J."/>
        </authorList>
    </citation>
    <scope>NUCLEOTIDE SEQUENCE [LARGE SCALE GENOMIC DNA]</scope>
    <source>
        <strain evidence="5">DSM 100886 HEG_-6_39</strain>
    </source>
</reference>
<evidence type="ECO:0000313" key="4">
    <source>
        <dbReference type="EMBL" id="AMY08700.1"/>
    </source>
</evidence>
<dbReference type="Pfam" id="PF22725">
    <property type="entry name" value="GFO_IDH_MocA_C3"/>
    <property type="match status" value="1"/>
</dbReference>
<name>A0A143PKC6_LUTPR</name>
<feature type="domain" description="GFO/IDH/MocA-like oxidoreductase" evidence="3">
    <location>
        <begin position="217"/>
        <end position="309"/>
    </location>
</feature>
<dbReference type="GO" id="GO:0050112">
    <property type="term" value="F:inositol 2-dehydrogenase (NAD+) activity"/>
    <property type="evidence" value="ECO:0007669"/>
    <property type="project" value="UniProtKB-EC"/>
</dbReference>
<evidence type="ECO:0000256" key="1">
    <source>
        <dbReference type="ARBA" id="ARBA00023002"/>
    </source>
</evidence>
<proteinExistence type="predicted"/>
<evidence type="ECO:0000313" key="5">
    <source>
        <dbReference type="Proteomes" id="UP000076079"/>
    </source>
</evidence>